<keyword evidence="5 8" id="KW-0812">Transmembrane</keyword>
<evidence type="ECO:0000256" key="1">
    <source>
        <dbReference type="ARBA" id="ARBA00004651"/>
    </source>
</evidence>
<dbReference type="KEGG" id="fop:FNB79_10955"/>
<feature type="transmembrane region" description="Helical" evidence="8">
    <location>
        <begin position="174"/>
        <end position="192"/>
    </location>
</feature>
<dbReference type="InterPro" id="IPR000522">
    <property type="entry name" value="ABC_transptr_permease_BtuC"/>
</dbReference>
<feature type="transmembrane region" description="Helical" evidence="8">
    <location>
        <begin position="130"/>
        <end position="154"/>
    </location>
</feature>
<dbReference type="PANTHER" id="PTHR30472">
    <property type="entry name" value="FERRIC ENTEROBACTIN TRANSPORT SYSTEM PERMEASE PROTEIN"/>
    <property type="match status" value="1"/>
</dbReference>
<evidence type="ECO:0000256" key="6">
    <source>
        <dbReference type="ARBA" id="ARBA00022989"/>
    </source>
</evidence>
<dbReference type="Gene3D" id="1.10.3470.10">
    <property type="entry name" value="ABC transporter involved in vitamin B12 uptake, BtuC"/>
    <property type="match status" value="1"/>
</dbReference>
<dbReference type="InterPro" id="IPR037294">
    <property type="entry name" value="ABC_BtuC-like"/>
</dbReference>
<evidence type="ECO:0000256" key="2">
    <source>
        <dbReference type="ARBA" id="ARBA00007935"/>
    </source>
</evidence>
<name>A0A516GSG3_9FLAO</name>
<keyword evidence="10" id="KW-1185">Reference proteome</keyword>
<keyword evidence="4" id="KW-1003">Cell membrane</keyword>
<dbReference type="GO" id="GO:0022857">
    <property type="term" value="F:transmembrane transporter activity"/>
    <property type="evidence" value="ECO:0007669"/>
    <property type="project" value="InterPro"/>
</dbReference>
<evidence type="ECO:0000256" key="8">
    <source>
        <dbReference type="SAM" id="Phobius"/>
    </source>
</evidence>
<dbReference type="PANTHER" id="PTHR30472:SF19">
    <property type="entry name" value="PETROBACTIN IMPORT SYSTEM PERMEASE PROTEIN YCLO"/>
    <property type="match status" value="1"/>
</dbReference>
<organism evidence="9 10">
    <name type="scientific">Formosa sediminum</name>
    <dbReference type="NCBI Taxonomy" id="2594004"/>
    <lineage>
        <taxon>Bacteria</taxon>
        <taxon>Pseudomonadati</taxon>
        <taxon>Bacteroidota</taxon>
        <taxon>Flavobacteriia</taxon>
        <taxon>Flavobacteriales</taxon>
        <taxon>Flavobacteriaceae</taxon>
        <taxon>Formosa</taxon>
    </lineage>
</organism>
<dbReference type="GO" id="GO:0033214">
    <property type="term" value="P:siderophore-iron import into cell"/>
    <property type="evidence" value="ECO:0007669"/>
    <property type="project" value="TreeGrafter"/>
</dbReference>
<evidence type="ECO:0000313" key="9">
    <source>
        <dbReference type="EMBL" id="QDO94459.1"/>
    </source>
</evidence>
<feature type="transmembrane region" description="Helical" evidence="8">
    <location>
        <begin position="71"/>
        <end position="91"/>
    </location>
</feature>
<dbReference type="OrthoDB" id="9796260at2"/>
<dbReference type="Proteomes" id="UP000319209">
    <property type="component" value="Chromosome"/>
</dbReference>
<evidence type="ECO:0000256" key="4">
    <source>
        <dbReference type="ARBA" id="ARBA00022475"/>
    </source>
</evidence>
<proteinExistence type="inferred from homology"/>
<dbReference type="GO" id="GO:0005886">
    <property type="term" value="C:plasma membrane"/>
    <property type="evidence" value="ECO:0007669"/>
    <property type="project" value="UniProtKB-SubCell"/>
</dbReference>
<comment type="subcellular location">
    <subcellularLocation>
        <location evidence="1">Cell membrane</location>
        <topology evidence="1">Multi-pass membrane protein</topology>
    </subcellularLocation>
</comment>
<dbReference type="RefSeq" id="WP_143381344.1">
    <property type="nucleotide sequence ID" value="NZ_CP041637.1"/>
</dbReference>
<sequence length="316" mass="35726">MSIQLKKIILLTVVMLGLCALFLTYGLPTNWAYSFERRSYKVFAIGMVSCAVAYSSIVFQTLTHNRILTPSVMGFEAVYLLFQTVIVFMYGDKTFSVISAKENFFLSIVFMLGFAFILFKLIFKKENHNLYLLLLIGLVLETLFHTISSFLQLILDPNDFLILQGTLYASFNAINYDLIWYALVVLLGCFGIGLTQFRYLDVIGLGKAHAVNLGVPYFKKVRLHLFLIAALVAVSTALVGPIIFLGVLVTNLTYEMFKTYKHHILIPACCLVCFISILGAQFLVEHLFSFNIVISVIINFIGGLYFIYLLLKTRTL</sequence>
<comment type="similarity">
    <text evidence="2">Belongs to the binding-protein-dependent transport system permease family. FecCD subfamily.</text>
</comment>
<accession>A0A516GSG3</accession>
<gene>
    <name evidence="9" type="ORF">FNB79_10955</name>
</gene>
<dbReference type="AlphaFoldDB" id="A0A516GSG3"/>
<keyword evidence="3" id="KW-0813">Transport</keyword>
<feature type="transmembrane region" description="Helical" evidence="8">
    <location>
        <begin position="290"/>
        <end position="311"/>
    </location>
</feature>
<dbReference type="SUPFAM" id="SSF81345">
    <property type="entry name" value="ABC transporter involved in vitamin B12 uptake, BtuC"/>
    <property type="match status" value="1"/>
</dbReference>
<dbReference type="Pfam" id="PF01032">
    <property type="entry name" value="FecCD"/>
    <property type="match status" value="1"/>
</dbReference>
<dbReference type="EMBL" id="CP041637">
    <property type="protein sequence ID" value="QDO94459.1"/>
    <property type="molecule type" value="Genomic_DNA"/>
</dbReference>
<reference evidence="9 10" key="1">
    <citation type="submission" date="2019-07" db="EMBL/GenBank/DDBJ databases">
        <title>Genome sequencing for Formosa sp. PS13.</title>
        <authorList>
            <person name="Park S.-J."/>
        </authorList>
    </citation>
    <scope>NUCLEOTIDE SEQUENCE [LARGE SCALE GENOMIC DNA]</scope>
    <source>
        <strain evidence="9 10">PS13</strain>
    </source>
</reference>
<evidence type="ECO:0000256" key="3">
    <source>
        <dbReference type="ARBA" id="ARBA00022448"/>
    </source>
</evidence>
<feature type="transmembrane region" description="Helical" evidence="8">
    <location>
        <begin position="224"/>
        <end position="252"/>
    </location>
</feature>
<protein>
    <submittedName>
        <fullName evidence="9">Iron chelate uptake ABC transporter family permease subunit</fullName>
    </submittedName>
</protein>
<feature type="transmembrane region" description="Helical" evidence="8">
    <location>
        <begin position="39"/>
        <end position="59"/>
    </location>
</feature>
<feature type="transmembrane region" description="Helical" evidence="8">
    <location>
        <begin position="264"/>
        <end position="284"/>
    </location>
</feature>
<evidence type="ECO:0000256" key="5">
    <source>
        <dbReference type="ARBA" id="ARBA00022692"/>
    </source>
</evidence>
<feature type="transmembrane region" description="Helical" evidence="8">
    <location>
        <begin position="7"/>
        <end position="27"/>
    </location>
</feature>
<evidence type="ECO:0000313" key="10">
    <source>
        <dbReference type="Proteomes" id="UP000319209"/>
    </source>
</evidence>
<keyword evidence="6 8" id="KW-1133">Transmembrane helix</keyword>
<keyword evidence="7 8" id="KW-0472">Membrane</keyword>
<feature type="transmembrane region" description="Helical" evidence="8">
    <location>
        <begin position="103"/>
        <end position="123"/>
    </location>
</feature>
<evidence type="ECO:0000256" key="7">
    <source>
        <dbReference type="ARBA" id="ARBA00023136"/>
    </source>
</evidence>